<dbReference type="InterPro" id="IPR003888">
    <property type="entry name" value="FYrich_N"/>
</dbReference>
<feature type="region of interest" description="Disordered" evidence="11">
    <location>
        <begin position="903"/>
        <end position="935"/>
    </location>
</feature>
<organism evidence="14 15">
    <name type="scientific">Coptis chinensis</name>
    <dbReference type="NCBI Taxonomy" id="261450"/>
    <lineage>
        <taxon>Eukaryota</taxon>
        <taxon>Viridiplantae</taxon>
        <taxon>Streptophyta</taxon>
        <taxon>Embryophyta</taxon>
        <taxon>Tracheophyta</taxon>
        <taxon>Spermatophyta</taxon>
        <taxon>Magnoliopsida</taxon>
        <taxon>Ranunculales</taxon>
        <taxon>Ranunculaceae</taxon>
        <taxon>Coptidoideae</taxon>
        <taxon>Coptis</taxon>
    </lineage>
</organism>
<evidence type="ECO:0000256" key="10">
    <source>
        <dbReference type="ARBA" id="ARBA00023242"/>
    </source>
</evidence>
<dbReference type="GO" id="GO:0005634">
    <property type="term" value="C:nucleus"/>
    <property type="evidence" value="ECO:0007669"/>
    <property type="project" value="UniProtKB-SubCell"/>
</dbReference>
<dbReference type="SMART" id="SM00545">
    <property type="entry name" value="JmjN"/>
    <property type="match status" value="1"/>
</dbReference>
<evidence type="ECO:0000313" key="15">
    <source>
        <dbReference type="Proteomes" id="UP000631114"/>
    </source>
</evidence>
<dbReference type="PROSITE" id="PS51543">
    <property type="entry name" value="FYRC"/>
    <property type="match status" value="1"/>
</dbReference>
<keyword evidence="9" id="KW-0804">Transcription</keyword>
<keyword evidence="10" id="KW-0539">Nucleus</keyword>
<name>A0A835I0Q6_9MAGN</name>
<keyword evidence="4" id="KW-0156">Chromatin regulator</keyword>
<evidence type="ECO:0000259" key="13">
    <source>
        <dbReference type="PROSITE" id="PS51184"/>
    </source>
</evidence>
<dbReference type="GO" id="GO:0034647">
    <property type="term" value="F:histone H3K4me/H3K4me2/H3K4me3 demethylase activity"/>
    <property type="evidence" value="ECO:0007669"/>
    <property type="project" value="TreeGrafter"/>
</dbReference>
<evidence type="ECO:0000256" key="4">
    <source>
        <dbReference type="ARBA" id="ARBA00022853"/>
    </source>
</evidence>
<reference evidence="14 15" key="1">
    <citation type="submission" date="2020-10" db="EMBL/GenBank/DDBJ databases">
        <title>The Coptis chinensis genome and diversification of protoberbering-type alkaloids.</title>
        <authorList>
            <person name="Wang B."/>
            <person name="Shu S."/>
            <person name="Song C."/>
            <person name="Liu Y."/>
        </authorList>
    </citation>
    <scope>NUCLEOTIDE SEQUENCE [LARGE SCALE GENOMIC DNA]</scope>
    <source>
        <strain evidence="14">HL-2020</strain>
        <tissue evidence="14">Leaf</tissue>
    </source>
</reference>
<dbReference type="SMART" id="SM00558">
    <property type="entry name" value="JmjC"/>
    <property type="match status" value="1"/>
</dbReference>
<dbReference type="SUPFAM" id="SSF51197">
    <property type="entry name" value="Clavaminate synthase-like"/>
    <property type="match status" value="1"/>
</dbReference>
<keyword evidence="3" id="KW-0479">Metal-binding</keyword>
<evidence type="ECO:0000256" key="7">
    <source>
        <dbReference type="ARBA" id="ARBA00023004"/>
    </source>
</evidence>
<evidence type="ECO:0000256" key="2">
    <source>
        <dbReference type="ARBA" id="ARBA00004123"/>
    </source>
</evidence>
<dbReference type="Proteomes" id="UP000631114">
    <property type="component" value="Unassembled WGS sequence"/>
</dbReference>
<evidence type="ECO:0000256" key="5">
    <source>
        <dbReference type="ARBA" id="ARBA00022964"/>
    </source>
</evidence>
<evidence type="ECO:0000256" key="8">
    <source>
        <dbReference type="ARBA" id="ARBA00023015"/>
    </source>
</evidence>
<keyword evidence="6" id="KW-0560">Oxidoreductase</keyword>
<evidence type="ECO:0000259" key="12">
    <source>
        <dbReference type="PROSITE" id="PS51183"/>
    </source>
</evidence>
<dbReference type="Pfam" id="PF02373">
    <property type="entry name" value="JmjC"/>
    <property type="match status" value="1"/>
</dbReference>
<keyword evidence="8" id="KW-0805">Transcription regulation</keyword>
<dbReference type="Pfam" id="PF05964">
    <property type="entry name" value="FYRN"/>
    <property type="match status" value="1"/>
</dbReference>
<evidence type="ECO:0000313" key="14">
    <source>
        <dbReference type="EMBL" id="KAF9607863.1"/>
    </source>
</evidence>
<proteinExistence type="predicted"/>
<feature type="domain" description="JmjC" evidence="13">
    <location>
        <begin position="336"/>
        <end position="502"/>
    </location>
</feature>
<sequence length="1205" mass="136244">MEGEWVKPLVKIEKVEYRSHPPGFESLTSFTLKKINESELRASEVASDIGDDAILTNALEHRPWINYSGFRRSLEESESEMVTENLIPRSLPKGVLRGCSECSNCQKVIANWHAEDACKQVLEEAPVFHPTEEEFKDAIKYIATIRPRAEKFGICRIVPPPSWSPPCPLKEKTIWENLKFSTRIQQIDKLQCRDPTSTQRNLKRKRKFFEETGVQCDTDNGVIPKPNHLDCGNEAKLFGFEPGPDFTLEAFQKYADDFKSRYFGNDHNIAKDGGQGILQMQREPSVEDIEGEYWRMVEKPTDEIEVLYGADLDARVFGSSFPKVSPPMEDSDDEEIYTKSDWNLNNFPRLPHSLLSFEKSGIPGVLVPWLYIGMCFSSFCWNVEDHYLYSLNYMHWGAPKVWYGVQGEDAQKLEAAMKHHLPALFREQPDLLDKLVTQLSPSILSSESIPVYRCVQNPKEFVLTFPRAYYSGFSCGFNCAEAVNVAPLDWLPYGQHAVELYREQFRKTTISHDKLLLEAAREAVRAHWELELLRKNTVDNLRWKEVCGKEGILAKVLKRRVEMEHTRREYLCSSYSVKMDKNFDTANGRECFVCMYDLHLSAVGCQCCPEKFACLYHAKQLCACALSERTLLFRYAIRDLNVLVEALEGKLSAIHRWAKLDLGLALSTFVAKDKSQPPGPDGKPFCFLQGAKQEDGLLDPISSRMPTSSRLCQEFKGPSVHVKESTSPSIDSFCTELQKGTSNDTKSQNNYSPVMEETPLNISFRGETDVNKFVESGNTNVILLSDDAYEGPVRHSPRNATGDSSKFKKLSDSHMKEQVLGAHEPVMGKSNVNLLTEVRKVDHSSHATHLKVDHEKGDKLMDHSSMLPSSVNVQSLPYNSSFCSESSGTDTIKDIFSKGDTGVSNLENAGNSQQPQPYGSGKPKYESNDGKRGLHSYLTNMTPSQSITGSAFHAANTLNKDHLEMRAHISKVVRKVKCIVQSLNFGVACSGKMWSSSRAIFPKGFKSRVRYLSVLDPAKYSYYVSEILDAGLPEPLFMVKVETCPSEVFIHLSITKCWDMVRDRLNEEILKQGRLGRVNLPLFQPKGSIDGFMMFGFSSPDIIKGIEAIDPNRVCTEYWKSRPQTHELCRAVLESVGVDPNIEIRELIDDQQTNREEELVLKGLLKKANPEELHSLQNVLSDDKPTADPGLVTRLVNEEIQTRLR</sequence>
<dbReference type="Pfam" id="PF05965">
    <property type="entry name" value="FYRC"/>
    <property type="match status" value="1"/>
</dbReference>
<dbReference type="OrthoDB" id="1678912at2759"/>
<dbReference type="AlphaFoldDB" id="A0A835I0Q6"/>
<evidence type="ECO:0000256" key="3">
    <source>
        <dbReference type="ARBA" id="ARBA00022723"/>
    </source>
</evidence>
<dbReference type="Pfam" id="PF02928">
    <property type="entry name" value="zf-C5HC2"/>
    <property type="match status" value="1"/>
</dbReference>
<evidence type="ECO:0000256" key="9">
    <source>
        <dbReference type="ARBA" id="ARBA00023163"/>
    </source>
</evidence>
<evidence type="ECO:0000256" key="6">
    <source>
        <dbReference type="ARBA" id="ARBA00023002"/>
    </source>
</evidence>
<evidence type="ECO:0000256" key="11">
    <source>
        <dbReference type="SAM" id="MobiDB-lite"/>
    </source>
</evidence>
<dbReference type="SMART" id="SM00541">
    <property type="entry name" value="FYRN"/>
    <property type="match status" value="1"/>
</dbReference>
<dbReference type="PROSITE" id="PS51542">
    <property type="entry name" value="FYRN"/>
    <property type="match status" value="1"/>
</dbReference>
<dbReference type="SMART" id="SM00542">
    <property type="entry name" value="FYRC"/>
    <property type="match status" value="1"/>
</dbReference>
<dbReference type="InterPro" id="IPR004198">
    <property type="entry name" value="Znf_C5HC2"/>
</dbReference>
<dbReference type="GO" id="GO:0046872">
    <property type="term" value="F:metal ion binding"/>
    <property type="evidence" value="ECO:0007669"/>
    <property type="project" value="UniProtKB-KW"/>
</dbReference>
<dbReference type="InterPro" id="IPR003349">
    <property type="entry name" value="JmjN"/>
</dbReference>
<dbReference type="InterPro" id="IPR003889">
    <property type="entry name" value="FYrich_C"/>
</dbReference>
<dbReference type="FunFam" id="3.30.160.360:FF:000005">
    <property type="entry name" value="Putative lysine-specific demethylase JMJ16"/>
    <property type="match status" value="1"/>
</dbReference>
<comment type="cofactor">
    <cofactor evidence="1">
        <name>Fe(2+)</name>
        <dbReference type="ChEBI" id="CHEBI:29033"/>
    </cofactor>
</comment>
<keyword evidence="5" id="KW-0223">Dioxygenase</keyword>
<dbReference type="GO" id="GO:0045814">
    <property type="term" value="P:negative regulation of gene expression, epigenetic"/>
    <property type="evidence" value="ECO:0007669"/>
    <property type="project" value="UniProtKB-ARBA"/>
</dbReference>
<dbReference type="Gene3D" id="2.60.120.650">
    <property type="entry name" value="Cupin"/>
    <property type="match status" value="1"/>
</dbReference>
<feature type="compositionally biased region" description="Polar residues" evidence="11">
    <location>
        <begin position="903"/>
        <end position="917"/>
    </location>
</feature>
<dbReference type="PROSITE" id="PS51184">
    <property type="entry name" value="JMJC"/>
    <property type="match status" value="1"/>
</dbReference>
<protein>
    <recommendedName>
        <fullName evidence="16">Lysine-specific demethylase JMJ16</fullName>
    </recommendedName>
</protein>
<dbReference type="PANTHER" id="PTHR10694:SF113">
    <property type="entry name" value="PROTEIN JUMONJI"/>
    <property type="match status" value="1"/>
</dbReference>
<feature type="compositionally biased region" description="Basic and acidic residues" evidence="11">
    <location>
        <begin position="923"/>
        <end position="932"/>
    </location>
</feature>
<dbReference type="InterPro" id="IPR003347">
    <property type="entry name" value="JmjC_dom"/>
</dbReference>
<keyword evidence="15" id="KW-1185">Reference proteome</keyword>
<dbReference type="Gene3D" id="3.30.160.360">
    <property type="match status" value="1"/>
</dbReference>
<gene>
    <name evidence="14" type="ORF">IFM89_003567</name>
</gene>
<evidence type="ECO:0008006" key="16">
    <source>
        <dbReference type="Google" id="ProtNLM"/>
    </source>
</evidence>
<feature type="domain" description="JmjN" evidence="12">
    <location>
        <begin position="125"/>
        <end position="166"/>
    </location>
</feature>
<dbReference type="EMBL" id="JADFTS010000004">
    <property type="protein sequence ID" value="KAF9607863.1"/>
    <property type="molecule type" value="Genomic_DNA"/>
</dbReference>
<dbReference type="PROSITE" id="PS51183">
    <property type="entry name" value="JMJN"/>
    <property type="match status" value="1"/>
</dbReference>
<accession>A0A835I0Q6</accession>
<dbReference type="Pfam" id="PF02375">
    <property type="entry name" value="JmjN"/>
    <property type="match status" value="1"/>
</dbReference>
<evidence type="ECO:0000256" key="1">
    <source>
        <dbReference type="ARBA" id="ARBA00001954"/>
    </source>
</evidence>
<keyword evidence="7" id="KW-0408">Iron</keyword>
<comment type="subcellular location">
    <subcellularLocation>
        <location evidence="2">Nucleus</location>
    </subcellularLocation>
</comment>
<comment type="caution">
    <text evidence="14">The sequence shown here is derived from an EMBL/GenBank/DDBJ whole genome shotgun (WGS) entry which is preliminary data.</text>
</comment>
<dbReference type="PANTHER" id="PTHR10694">
    <property type="entry name" value="LYSINE-SPECIFIC DEMETHYLASE"/>
    <property type="match status" value="1"/>
</dbReference>
<dbReference type="GO" id="GO:0000785">
    <property type="term" value="C:chromatin"/>
    <property type="evidence" value="ECO:0007669"/>
    <property type="project" value="TreeGrafter"/>
</dbReference>